<dbReference type="SMART" id="SM01026">
    <property type="entry name" value="Beach"/>
    <property type="match status" value="1"/>
</dbReference>
<dbReference type="InterPro" id="IPR001680">
    <property type="entry name" value="WD40_rpt"/>
</dbReference>
<evidence type="ECO:0000256" key="2">
    <source>
        <dbReference type="ARBA" id="ARBA00022737"/>
    </source>
</evidence>
<evidence type="ECO:0000256" key="5">
    <source>
        <dbReference type="SAM" id="MobiDB-lite"/>
    </source>
</evidence>
<dbReference type="InterPro" id="IPR015943">
    <property type="entry name" value="WD40/YVTN_repeat-like_dom_sf"/>
</dbReference>
<name>T0QQG4_SAPDV</name>
<evidence type="ECO:0000259" key="7">
    <source>
        <dbReference type="PROSITE" id="PS51783"/>
    </source>
</evidence>
<feature type="compositionally biased region" description="Acidic residues" evidence="5">
    <location>
        <begin position="1279"/>
        <end position="1303"/>
    </location>
</feature>
<evidence type="ECO:0000259" key="6">
    <source>
        <dbReference type="PROSITE" id="PS50197"/>
    </source>
</evidence>
<dbReference type="InterPro" id="IPR036322">
    <property type="entry name" value="WD40_repeat_dom_sf"/>
</dbReference>
<dbReference type="eggNOG" id="KOG1787">
    <property type="taxonomic scope" value="Eukaryota"/>
</dbReference>
<dbReference type="SMART" id="SM00320">
    <property type="entry name" value="WD40"/>
    <property type="match status" value="3"/>
</dbReference>
<dbReference type="VEuPathDB" id="FungiDB:SDRG_05780"/>
<dbReference type="Gene3D" id="2.130.10.10">
    <property type="entry name" value="YVTN repeat-like/Quinoprotein amine dehydrogenase"/>
    <property type="match status" value="1"/>
</dbReference>
<organism evidence="8 9">
    <name type="scientific">Saprolegnia diclina (strain VS20)</name>
    <dbReference type="NCBI Taxonomy" id="1156394"/>
    <lineage>
        <taxon>Eukaryota</taxon>
        <taxon>Sar</taxon>
        <taxon>Stramenopiles</taxon>
        <taxon>Oomycota</taxon>
        <taxon>Saprolegniomycetes</taxon>
        <taxon>Saprolegniales</taxon>
        <taxon>Saprolegniaceae</taxon>
        <taxon>Saprolegnia</taxon>
    </lineage>
</organism>
<dbReference type="CDD" id="cd01201">
    <property type="entry name" value="PH_BEACH"/>
    <property type="match status" value="1"/>
</dbReference>
<sequence>MRLHLGELLDEIGEGGMGTAALFREHSKDLNELKVTPRSYVYIPVGSVLTLPLLPWTFRGFSIAVWVQLPPPPPVEVGPKRIRLFKFYSTSKNMGVECTLTPLNDDCTRVSLSVASATNEKGWRHVSSQFVWDAQQWHLVVVTHKQHYLKRSHVECYINTTRVMSEDLSYPTPTGPMSQCLIGGVDSGGATAPFQLSGMTMYEDELRPDMMAALHRHGPSHTCLRRLFLGVNPFQNTFLDTKPLAKVSTHEKTLTSEMSMHLKIVFSFSAHDVIADDEVSDRTSLGPVLCTQWSCEGDRDKKGRWTRFKAEGDIALSQQTHVVLSPGVFTLSHPDRADVWFRTGGIPSVLLLLHALLSRPHADLPITLGYGLSLLQGLLRNSIAHQEEMLHQYGFHLLSHVLRSHGGDNEELLSASNATACVELVVANYLDLHSGDPDPIPLFVVGVQALLLDFDLWSTATFKTQSILLQQLVGLLKSVPCLRRIVSTQLIVDILRRHYLKAALAKRKTKDPTWVDECVRSLVTFFEATLAPDEMTPDASLRIFVLGDAVLQSPSGSIAADAALESIFLPMALVRNVRTATRFLLVCPDALLSRAILTSLSSRAVCDPPMYIALLGANALDCILYLLQPKHALATRLSALRLFVLLYEWLESSDGRGVVSSLERHLQLDLVDDSTASLFQELLFDASFFMGLRHTVAMNDPSLIGRDVTAFAEVPTKGMTAASTRLALAYDDRLVALRAMALRSIQEVSHATPNMPSVFADGLMTLMTLPLRGTLPFIACLFKHVPSISTTCRERILMEISVFVKTDMATQKQLLSLPWVEWFTDLLASCCMGTEPQETGEDLVFDTIVTLLCAAMYTPRGWTAMAHFLSLVRTPPPADGNDRGANPFRAANVFVWSRRLLGLVLVRLVRSKTILSRALAENVHHLVILAYYLLLGVVDDETHMTLLLSSVLDVVDMLLESTNKKHRAGLVPALRLCRAVLPLRACAPVLPRLVQSLEAALQQEVGQRIPIDENVPTHEMLVRVLCSLALGLAGQPSTDDQALLGDLTLKIATSGEFAIALSKGRVSIEMLSALPAPTAARLVLDTLVPHGREDALHPSEMADLTLTRQTLFPGLVAGEETPLDADAEKRKVVLAASQVEEARMMELLKEISKKEQERMLTEDARVQLRAQWTDDCWKQVDAKLRSELSRVRGAEYELSRHETPQRRRVRLDVYLKPTLLLLLQAKAQAPISRDDLLQKVGRVIAQQPKPAIEDDVVDEEAMQNTIRSRRGTIGRGTDSDDDEDDDDDEDESTVVDDEEEEEAATGGLAPDDATRVPLEAIKLPTIEAAKSLHPSGGIGLVPDDRIYLQPLCRKVVPEGFVLGTFYVCDNAAVFTPQVPHVRPGVDAEWAVGLHRSHRWKLKDVVAVYLRRYRLRESALELFLRDGSTHFIDFHMDGANAALTTSIRNDTIRTLLALVPNAAIKQWPGFPVARMLGRLTREWQARSLSNYEYLMALNTLAGRTFNDLTQYPVFPWVLSNYTAEHLDLSDPTNFRDLSKPMGALNAERLHEYWERYHSFDDPVIPKFLYGSHYSTAAGVVLYFLVRLQPFASLHQVMQGGVFDLPDRLFNSVSDVWDMCNSSMSEVKELTPEWFSTSAFLKNLNGFDLGARQDGKPIGDVELPPWANDDPETFVRLHRAALESEFVSAHLHEWIDLIFGFKQRGDDALAANNVFYYLTYYGLVDLDAIEDPMLRTAMEQQIAHFGQCPRQLFSKGHPPRGPATSTSATVPRPLAVAYQSPVKSQSPVLSRSLGGDTAIRAIKILSDRVLAVNDLGVIELHHWKLHAKAPASAVRKSDELQKDGDASSGEWRLSTDRDLSPFDVVPRLPIFASGARLPVAISEHGRVFVTGGASTGSIHLRLVDLANGHILAKASVDGHADVVTCLDMDTLGQDEFLLSGAKDSSVLLWQFSNMNSPFRLPRISSSPLMVYRGHDAPLSACHLNARLGIVASASASTCLVHNVHTGHVLFRATAVDDATFEQVASSHRGFVVTRSTRRHGTGSVLAIYTIAGTCVRVHDLEPCSSIIVSPDGGLVLAHLEFAVRVYRLDDLAILHEYKTSTELPAAITCGAIGPSEAIMLAVTGHADGSLVWHRLPDADGRVSVLGSVGRFLNINSRLKVVKGTVQQAQTLAMTTMDNARAVTNTAKDIAGEAKTLMQSIFGLLKSG</sequence>
<dbReference type="GeneID" id="19946507"/>
<dbReference type="RefSeq" id="XP_008609737.1">
    <property type="nucleotide sequence ID" value="XM_008611515.1"/>
</dbReference>
<dbReference type="Gene3D" id="2.60.120.200">
    <property type="match status" value="1"/>
</dbReference>
<feature type="coiled-coil region" evidence="4">
    <location>
        <begin position="1137"/>
        <end position="1164"/>
    </location>
</feature>
<dbReference type="Pfam" id="PF13385">
    <property type="entry name" value="Laminin_G_3"/>
    <property type="match status" value="1"/>
</dbReference>
<proteinExistence type="predicted"/>
<dbReference type="InterPro" id="IPR036372">
    <property type="entry name" value="BEACH_dom_sf"/>
</dbReference>
<feature type="region of interest" description="Disordered" evidence="5">
    <location>
        <begin position="1254"/>
        <end position="1311"/>
    </location>
</feature>
<gene>
    <name evidence="8" type="ORF">SDRG_05780</name>
</gene>
<dbReference type="InParanoid" id="T0QQG4"/>
<protein>
    <recommendedName>
        <fullName evidence="10">BEACH domain-containing protein</fullName>
    </recommendedName>
</protein>
<feature type="repeat" description="WD" evidence="3">
    <location>
        <begin position="1914"/>
        <end position="1957"/>
    </location>
</feature>
<dbReference type="Pfam" id="PF14844">
    <property type="entry name" value="PH_BEACH"/>
    <property type="match status" value="1"/>
</dbReference>
<dbReference type="PROSITE" id="PS50082">
    <property type="entry name" value="WD_REPEATS_2"/>
    <property type="match status" value="1"/>
</dbReference>
<dbReference type="SUPFAM" id="SSF50978">
    <property type="entry name" value="WD40 repeat-like"/>
    <property type="match status" value="1"/>
</dbReference>
<keyword evidence="2" id="KW-0677">Repeat</keyword>
<dbReference type="Pfam" id="PF15787">
    <property type="entry name" value="DUF4704"/>
    <property type="match status" value="1"/>
</dbReference>
<dbReference type="InterPro" id="IPR050865">
    <property type="entry name" value="BEACH_Domain"/>
</dbReference>
<dbReference type="SUPFAM" id="SSF50729">
    <property type="entry name" value="PH domain-like"/>
    <property type="match status" value="1"/>
</dbReference>
<evidence type="ECO:0000256" key="4">
    <source>
        <dbReference type="SAM" id="Coils"/>
    </source>
</evidence>
<dbReference type="CDD" id="cd06071">
    <property type="entry name" value="Beach"/>
    <property type="match status" value="1"/>
</dbReference>
<reference evidence="8 9" key="1">
    <citation type="submission" date="2012-04" db="EMBL/GenBank/DDBJ databases">
        <title>The Genome Sequence of Saprolegnia declina VS20.</title>
        <authorList>
            <consortium name="The Broad Institute Genome Sequencing Platform"/>
            <person name="Russ C."/>
            <person name="Nusbaum C."/>
            <person name="Tyler B."/>
            <person name="van West P."/>
            <person name="Dieguez-Uribeondo J."/>
            <person name="de Bruijn I."/>
            <person name="Tripathy S."/>
            <person name="Jiang R."/>
            <person name="Young S.K."/>
            <person name="Zeng Q."/>
            <person name="Gargeya S."/>
            <person name="Fitzgerald M."/>
            <person name="Haas B."/>
            <person name="Abouelleil A."/>
            <person name="Alvarado L."/>
            <person name="Arachchi H.M."/>
            <person name="Berlin A."/>
            <person name="Chapman S.B."/>
            <person name="Goldberg J."/>
            <person name="Griggs A."/>
            <person name="Gujja S."/>
            <person name="Hansen M."/>
            <person name="Howarth C."/>
            <person name="Imamovic A."/>
            <person name="Larimer J."/>
            <person name="McCowen C."/>
            <person name="Montmayeur A."/>
            <person name="Murphy C."/>
            <person name="Neiman D."/>
            <person name="Pearson M."/>
            <person name="Priest M."/>
            <person name="Roberts A."/>
            <person name="Saif S."/>
            <person name="Shea T."/>
            <person name="Sisk P."/>
            <person name="Sykes S."/>
            <person name="Wortman J."/>
            <person name="Nusbaum C."/>
            <person name="Birren B."/>
        </authorList>
    </citation>
    <scope>NUCLEOTIDE SEQUENCE [LARGE SCALE GENOMIC DNA]</scope>
    <source>
        <strain evidence="8 9">VS20</strain>
    </source>
</reference>
<dbReference type="Proteomes" id="UP000030762">
    <property type="component" value="Unassembled WGS sequence"/>
</dbReference>
<keyword evidence="9" id="KW-1185">Reference proteome</keyword>
<evidence type="ECO:0008006" key="10">
    <source>
        <dbReference type="Google" id="ProtNLM"/>
    </source>
</evidence>
<evidence type="ECO:0000313" key="9">
    <source>
        <dbReference type="Proteomes" id="UP000030762"/>
    </source>
</evidence>
<dbReference type="SUPFAM" id="SSF49899">
    <property type="entry name" value="Concanavalin A-like lectins/glucanases"/>
    <property type="match status" value="1"/>
</dbReference>
<evidence type="ECO:0000256" key="3">
    <source>
        <dbReference type="PROSITE-ProRule" id="PRU00221"/>
    </source>
</evidence>
<feature type="domain" description="BEACH" evidence="6">
    <location>
        <begin position="1467"/>
        <end position="1758"/>
    </location>
</feature>
<keyword evidence="1 3" id="KW-0853">WD repeat</keyword>
<dbReference type="InterPro" id="IPR023362">
    <property type="entry name" value="PH-BEACH_dom"/>
</dbReference>
<dbReference type="Gene3D" id="1.10.1540.10">
    <property type="entry name" value="BEACH domain"/>
    <property type="match status" value="1"/>
</dbReference>
<evidence type="ECO:0000313" key="8">
    <source>
        <dbReference type="EMBL" id="EQC36956.1"/>
    </source>
</evidence>
<accession>T0QQG4</accession>
<evidence type="ECO:0000256" key="1">
    <source>
        <dbReference type="ARBA" id="ARBA00022574"/>
    </source>
</evidence>
<dbReference type="PANTHER" id="PTHR13743">
    <property type="entry name" value="BEIGE/BEACH-RELATED"/>
    <property type="match status" value="1"/>
</dbReference>
<dbReference type="FunFam" id="1.10.1540.10:FF:000001">
    <property type="entry name" value="neurobeachin isoform X1"/>
    <property type="match status" value="1"/>
</dbReference>
<dbReference type="SUPFAM" id="SSF81837">
    <property type="entry name" value="BEACH domain"/>
    <property type="match status" value="1"/>
</dbReference>
<dbReference type="PROSITE" id="PS51783">
    <property type="entry name" value="PH_BEACH"/>
    <property type="match status" value="1"/>
</dbReference>
<dbReference type="InterPro" id="IPR000409">
    <property type="entry name" value="BEACH_dom"/>
</dbReference>
<dbReference type="EMBL" id="JH767146">
    <property type="protein sequence ID" value="EQC36956.1"/>
    <property type="molecule type" value="Genomic_DNA"/>
</dbReference>
<feature type="domain" description="BEACH-type PH" evidence="7">
    <location>
        <begin position="1341"/>
        <end position="1455"/>
    </location>
</feature>
<keyword evidence="4" id="KW-0175">Coiled coil</keyword>
<dbReference type="OrthoDB" id="26681at2759"/>
<dbReference type="Gene3D" id="2.30.29.30">
    <property type="entry name" value="Pleckstrin-homology domain (PH domain)/Phosphotyrosine-binding domain (PTB)"/>
    <property type="match status" value="1"/>
</dbReference>
<dbReference type="Pfam" id="PF02138">
    <property type="entry name" value="Beach"/>
    <property type="match status" value="1"/>
</dbReference>
<dbReference type="InterPro" id="IPR013320">
    <property type="entry name" value="ConA-like_dom_sf"/>
</dbReference>
<dbReference type="InterPro" id="IPR011993">
    <property type="entry name" value="PH-like_dom_sf"/>
</dbReference>
<dbReference type="OMA" id="CPWLLEI"/>
<dbReference type="PROSITE" id="PS50197">
    <property type="entry name" value="BEACH"/>
    <property type="match status" value="1"/>
</dbReference>
<dbReference type="InterPro" id="IPR031570">
    <property type="entry name" value="NBEA/BDCP_DUF4704"/>
</dbReference>
<dbReference type="PANTHER" id="PTHR13743:SF123">
    <property type="entry name" value="PROTEIN FAN"/>
    <property type="match status" value="1"/>
</dbReference>
<dbReference type="STRING" id="1156394.T0QQG4"/>